<evidence type="ECO:0000313" key="1">
    <source>
        <dbReference type="Proteomes" id="UP000887564"/>
    </source>
</evidence>
<proteinExistence type="predicted"/>
<protein>
    <submittedName>
        <fullName evidence="2">Uncharacterized protein</fullName>
    </submittedName>
</protein>
<accession>A0A914S9J5</accession>
<dbReference type="AlphaFoldDB" id="A0A914S9J5"/>
<name>A0A914S9J5_PAREQ</name>
<keyword evidence="1" id="KW-1185">Reference proteome</keyword>
<sequence length="104" mass="11825">MYSRSSTLQPKEFKKKVIVTNPCNPPCARAKKMELVELRLSVPKRKAFLADKDPTQETFFNGSTLGRWKNVIINGTVQWWKNCDCVLGAPPSNYKQHEEVALTA</sequence>
<reference evidence="2" key="1">
    <citation type="submission" date="2022-11" db="UniProtKB">
        <authorList>
            <consortium name="WormBaseParasite"/>
        </authorList>
    </citation>
    <scope>IDENTIFICATION</scope>
</reference>
<organism evidence="1 2">
    <name type="scientific">Parascaris equorum</name>
    <name type="common">Equine roundworm</name>
    <dbReference type="NCBI Taxonomy" id="6256"/>
    <lineage>
        <taxon>Eukaryota</taxon>
        <taxon>Metazoa</taxon>
        <taxon>Ecdysozoa</taxon>
        <taxon>Nematoda</taxon>
        <taxon>Chromadorea</taxon>
        <taxon>Rhabditida</taxon>
        <taxon>Spirurina</taxon>
        <taxon>Ascaridomorpha</taxon>
        <taxon>Ascaridoidea</taxon>
        <taxon>Ascarididae</taxon>
        <taxon>Parascaris</taxon>
    </lineage>
</organism>
<evidence type="ECO:0000313" key="2">
    <source>
        <dbReference type="WBParaSite" id="PEQ_0001083601-mRNA-1"/>
    </source>
</evidence>
<dbReference type="WBParaSite" id="PEQ_0001083601-mRNA-1">
    <property type="protein sequence ID" value="PEQ_0001083601-mRNA-1"/>
    <property type="gene ID" value="PEQ_0001083601"/>
</dbReference>
<dbReference type="Proteomes" id="UP000887564">
    <property type="component" value="Unplaced"/>
</dbReference>